<protein>
    <submittedName>
        <fullName evidence="1">Uncharacterized protein</fullName>
    </submittedName>
</protein>
<proteinExistence type="predicted"/>
<dbReference type="OrthoDB" id="7574913at2"/>
<reference evidence="2" key="1">
    <citation type="submission" date="2017-05" db="EMBL/GenBank/DDBJ databases">
        <authorList>
            <person name="Sharma S."/>
            <person name="Sidhu C."/>
            <person name="Pinnaka A.K."/>
        </authorList>
    </citation>
    <scope>NUCLEOTIDE SEQUENCE [LARGE SCALE GENOMIC DNA]</scope>
    <source>
        <strain evidence="2">AK93</strain>
    </source>
</reference>
<sequence length="65" mass="7855">MGLFDKLFEFSREIVSLTKEVQNLGKQVDHVQERQLDMDRRLVRVETTIEMAREQARHRALRRED</sequence>
<dbReference type="EMBL" id="NFZW01000017">
    <property type="protein sequence ID" value="RFA34088.1"/>
    <property type="molecule type" value="Genomic_DNA"/>
</dbReference>
<gene>
    <name evidence="1" type="ORF">CAL65_15630</name>
</gene>
<dbReference type="AlphaFoldDB" id="A0A3E0WMR4"/>
<evidence type="ECO:0000313" key="1">
    <source>
        <dbReference type="EMBL" id="RFA34088.1"/>
    </source>
</evidence>
<dbReference type="Proteomes" id="UP000256763">
    <property type="component" value="Unassembled WGS sequence"/>
</dbReference>
<keyword evidence="2" id="KW-1185">Reference proteome</keyword>
<accession>A0A3E0WMR4</accession>
<name>A0A3E0WMR4_9GAMM</name>
<organism evidence="1 2">
    <name type="scientific">Alkalilimnicola ehrlichii</name>
    <dbReference type="NCBI Taxonomy" id="351052"/>
    <lineage>
        <taxon>Bacteria</taxon>
        <taxon>Pseudomonadati</taxon>
        <taxon>Pseudomonadota</taxon>
        <taxon>Gammaproteobacteria</taxon>
        <taxon>Chromatiales</taxon>
        <taxon>Ectothiorhodospiraceae</taxon>
        <taxon>Alkalilimnicola</taxon>
    </lineage>
</organism>
<comment type="caution">
    <text evidence="1">The sequence shown here is derived from an EMBL/GenBank/DDBJ whole genome shotgun (WGS) entry which is preliminary data.</text>
</comment>
<dbReference type="RefSeq" id="WP_116303145.1">
    <property type="nucleotide sequence ID" value="NZ_NFZV01000018.1"/>
</dbReference>
<evidence type="ECO:0000313" key="2">
    <source>
        <dbReference type="Proteomes" id="UP000256763"/>
    </source>
</evidence>